<gene>
    <name evidence="2" type="ORF">UX01_C0010G0007</name>
</gene>
<reference evidence="2 3" key="1">
    <citation type="journal article" date="2015" name="Nature">
        <title>rRNA introns, odd ribosomes, and small enigmatic genomes across a large radiation of phyla.</title>
        <authorList>
            <person name="Brown C.T."/>
            <person name="Hug L.A."/>
            <person name="Thomas B.C."/>
            <person name="Sharon I."/>
            <person name="Castelle C.J."/>
            <person name="Singh A."/>
            <person name="Wilkins M.J."/>
            <person name="Williams K.H."/>
            <person name="Banfield J.F."/>
        </authorList>
    </citation>
    <scope>NUCLEOTIDE SEQUENCE [LARGE SCALE GENOMIC DNA]</scope>
</reference>
<evidence type="ECO:0000259" key="1">
    <source>
        <dbReference type="Pfam" id="PF08241"/>
    </source>
</evidence>
<dbReference type="CDD" id="cd02440">
    <property type="entry name" value="AdoMet_MTases"/>
    <property type="match status" value="1"/>
</dbReference>
<evidence type="ECO:0000313" key="3">
    <source>
        <dbReference type="Proteomes" id="UP000034078"/>
    </source>
</evidence>
<comment type="caution">
    <text evidence="2">The sequence shown here is derived from an EMBL/GenBank/DDBJ whole genome shotgun (WGS) entry which is preliminary data.</text>
</comment>
<evidence type="ECO:0000313" key="2">
    <source>
        <dbReference type="EMBL" id="KKT99375.1"/>
    </source>
</evidence>
<accession>A0A837IGE3</accession>
<name>A0A837IGE3_9BACT</name>
<dbReference type="SUPFAM" id="SSF53335">
    <property type="entry name" value="S-adenosyl-L-methionine-dependent methyltransferases"/>
    <property type="match status" value="1"/>
</dbReference>
<dbReference type="Pfam" id="PF08241">
    <property type="entry name" value="Methyltransf_11"/>
    <property type="match status" value="1"/>
</dbReference>
<protein>
    <recommendedName>
        <fullName evidence="1">Methyltransferase type 11 domain-containing protein</fullName>
    </recommendedName>
</protein>
<dbReference type="GO" id="GO:0008757">
    <property type="term" value="F:S-adenosylmethionine-dependent methyltransferase activity"/>
    <property type="evidence" value="ECO:0007669"/>
    <property type="project" value="InterPro"/>
</dbReference>
<dbReference type="AlphaFoldDB" id="A0A837IGE3"/>
<dbReference type="InterPro" id="IPR029063">
    <property type="entry name" value="SAM-dependent_MTases_sf"/>
</dbReference>
<proteinExistence type="predicted"/>
<dbReference type="Gene3D" id="3.40.50.150">
    <property type="entry name" value="Vaccinia Virus protein VP39"/>
    <property type="match status" value="1"/>
</dbReference>
<dbReference type="EMBL" id="LCKO01000010">
    <property type="protein sequence ID" value="KKT99375.1"/>
    <property type="molecule type" value="Genomic_DNA"/>
</dbReference>
<sequence>MEAAPSTIIGEAVRTYSERDNRVPGEVTKEVLDFLGQRYSKSSPYEKRVLELGVGAGSIMTFLREKFGEKVFGMDIRDKLIRDEKIMNHLLAGDILNMPIASNSVDVVVSMHKYESHDLENILREIERILNFGGEATLVIPRTGKKGEPAVGLPGETKLGVDGFKEISVPGEVGDAWIITLKKK</sequence>
<dbReference type="InterPro" id="IPR013216">
    <property type="entry name" value="Methyltransf_11"/>
</dbReference>
<dbReference type="Proteomes" id="UP000034078">
    <property type="component" value="Unassembled WGS sequence"/>
</dbReference>
<organism evidence="2 3">
    <name type="scientific">Candidatus Collierbacteria bacterium GW2011_GWB2_45_17</name>
    <dbReference type="NCBI Taxonomy" id="1618388"/>
    <lineage>
        <taxon>Bacteria</taxon>
        <taxon>Candidatus Collieribacteriota</taxon>
    </lineage>
</organism>
<feature type="domain" description="Methyltransferase type 11" evidence="1">
    <location>
        <begin position="50"/>
        <end position="135"/>
    </location>
</feature>